<dbReference type="InterPro" id="IPR008395">
    <property type="entry name" value="Agenet-like_dom"/>
</dbReference>
<dbReference type="PANTHER" id="PTHR31917:SF5">
    <property type="entry name" value="OS02G0204500 PROTEIN"/>
    <property type="match status" value="1"/>
</dbReference>
<dbReference type="Pfam" id="PF03735">
    <property type="entry name" value="ENT"/>
    <property type="match status" value="1"/>
</dbReference>
<dbReference type="InterPro" id="IPR005491">
    <property type="entry name" value="ENT_dom"/>
</dbReference>
<dbReference type="SUPFAM" id="SSF158639">
    <property type="entry name" value="ENT-like"/>
    <property type="match status" value="1"/>
</dbReference>
<dbReference type="SMART" id="SM01191">
    <property type="entry name" value="ENT"/>
    <property type="match status" value="1"/>
</dbReference>
<protein>
    <recommendedName>
        <fullName evidence="3">ENT domain-containing protein</fullName>
    </recommendedName>
</protein>
<comment type="subcellular location">
    <subcellularLocation>
        <location evidence="1">Nucleus</location>
    </subcellularLocation>
</comment>
<reference evidence="4 5" key="1">
    <citation type="submission" date="2021-09" db="EMBL/GenBank/DDBJ databases">
        <title>Genomic insights and catalytic innovation underlie evolution of tropane alkaloids biosynthesis.</title>
        <authorList>
            <person name="Wang Y.-J."/>
            <person name="Tian T."/>
            <person name="Huang J.-P."/>
            <person name="Huang S.-X."/>
        </authorList>
    </citation>
    <scope>NUCLEOTIDE SEQUENCE [LARGE SCALE GENOMIC DNA]</scope>
    <source>
        <strain evidence="4">KIB-2018</strain>
        <tissue evidence="4">Leaf</tissue>
    </source>
</reference>
<name>A0AAV8SHJ9_9ROSI</name>
<dbReference type="GO" id="GO:0005634">
    <property type="term" value="C:nucleus"/>
    <property type="evidence" value="ECO:0007669"/>
    <property type="project" value="UniProtKB-SubCell"/>
</dbReference>
<feature type="domain" description="ENT" evidence="3">
    <location>
        <begin position="338"/>
        <end position="402"/>
    </location>
</feature>
<dbReference type="PROSITE" id="PS51138">
    <property type="entry name" value="ENT"/>
    <property type="match status" value="1"/>
</dbReference>
<gene>
    <name evidence="4" type="ORF">K2173_016614</name>
</gene>
<dbReference type="Proteomes" id="UP001159364">
    <property type="component" value="Linkage Group LG11"/>
</dbReference>
<accession>A0AAV8SHJ9</accession>
<dbReference type="AlphaFoldDB" id="A0AAV8SHJ9"/>
<evidence type="ECO:0000256" key="2">
    <source>
        <dbReference type="ARBA" id="ARBA00023242"/>
    </source>
</evidence>
<evidence type="ECO:0000256" key="1">
    <source>
        <dbReference type="ARBA" id="ARBA00004123"/>
    </source>
</evidence>
<evidence type="ECO:0000259" key="3">
    <source>
        <dbReference type="PROSITE" id="PS51138"/>
    </source>
</evidence>
<keyword evidence="2" id="KW-0539">Nucleus</keyword>
<sequence length="402" mass="45153">MIFRKGCKVEVLSKKDAPSGSWRCGEIICGDDHHYVVRYDGFPDTPSEMVLKRVPKKAVRPCPPLTEVVENWLSGDVIEVFDNLSWKMATITKVLSKRSFLVRLMGSSLEFKLSKGDIRSRHSWQDNSWIVIGKGSVICRDGKFQENLTLTHKHNSKFPIQSSSVHVNGCEDLFLGTTKENFQEFDAAPHKTSKRGQYGCSQVEACDGAFPKFRAIEKDCRQGRVAASQFSSAEQVDMPRAKLMGFSFDNRIGFSVTDDERRKLSDGLGGNSSAVDFESNDSDAIASSIGSCSINNSTPYEIPCHTGFMEDDVLCTDGESFCKWRAEGNSLHKVRKELPAEIHSLELHAYRCTIEALHASGPLSWEQEALMSNLRLFLNISNEEHLMERNIIDLLSYVRESF</sequence>
<dbReference type="InterPro" id="IPR036142">
    <property type="entry name" value="ENT_dom-like_sf"/>
</dbReference>
<dbReference type="PANTHER" id="PTHR31917">
    <property type="entry name" value="AGENET DOMAIN-CONTAINING PROTEIN-RELATED"/>
    <property type="match status" value="1"/>
</dbReference>
<evidence type="ECO:0000313" key="4">
    <source>
        <dbReference type="EMBL" id="KAJ8751410.1"/>
    </source>
</evidence>
<dbReference type="SMART" id="SM00743">
    <property type="entry name" value="Agenet"/>
    <property type="match status" value="2"/>
</dbReference>
<dbReference type="Gene3D" id="1.10.1240.40">
    <property type="entry name" value="ENT domain"/>
    <property type="match status" value="1"/>
</dbReference>
<evidence type="ECO:0000313" key="5">
    <source>
        <dbReference type="Proteomes" id="UP001159364"/>
    </source>
</evidence>
<keyword evidence="5" id="KW-1185">Reference proteome</keyword>
<dbReference type="InterPro" id="IPR014002">
    <property type="entry name" value="Agenet_dom_plant"/>
</dbReference>
<proteinExistence type="predicted"/>
<organism evidence="4 5">
    <name type="scientific">Erythroxylum novogranatense</name>
    <dbReference type="NCBI Taxonomy" id="1862640"/>
    <lineage>
        <taxon>Eukaryota</taxon>
        <taxon>Viridiplantae</taxon>
        <taxon>Streptophyta</taxon>
        <taxon>Embryophyta</taxon>
        <taxon>Tracheophyta</taxon>
        <taxon>Spermatophyta</taxon>
        <taxon>Magnoliopsida</taxon>
        <taxon>eudicotyledons</taxon>
        <taxon>Gunneridae</taxon>
        <taxon>Pentapetalae</taxon>
        <taxon>rosids</taxon>
        <taxon>fabids</taxon>
        <taxon>Malpighiales</taxon>
        <taxon>Erythroxylaceae</taxon>
        <taxon>Erythroxylum</taxon>
    </lineage>
</organism>
<dbReference type="EMBL" id="JAIWQS010000011">
    <property type="protein sequence ID" value="KAJ8751410.1"/>
    <property type="molecule type" value="Genomic_DNA"/>
</dbReference>
<dbReference type="Pfam" id="PF05641">
    <property type="entry name" value="Agenet"/>
    <property type="match status" value="1"/>
</dbReference>
<comment type="caution">
    <text evidence="4">The sequence shown here is derived from an EMBL/GenBank/DDBJ whole genome shotgun (WGS) entry which is preliminary data.</text>
</comment>